<evidence type="ECO:0000313" key="4">
    <source>
        <dbReference type="Proteomes" id="UP000663880"/>
    </source>
</evidence>
<dbReference type="CDD" id="cd23599">
    <property type="entry name" value="TFP_LU_ECD_Cold"/>
    <property type="match status" value="1"/>
</dbReference>
<dbReference type="InterPro" id="IPR052643">
    <property type="entry name" value="ERP44"/>
</dbReference>
<dbReference type="AlphaFoldDB" id="A0A821MT43"/>
<gene>
    <name evidence="3" type="ORF">PMACD_LOCUS2003</name>
</gene>
<evidence type="ECO:0000313" key="3">
    <source>
        <dbReference type="EMBL" id="CAF4774334.1"/>
    </source>
</evidence>
<dbReference type="Gene3D" id="2.10.60.10">
    <property type="entry name" value="CD59"/>
    <property type="match status" value="1"/>
</dbReference>
<dbReference type="InterPro" id="IPR041862">
    <property type="entry name" value="ERp44_PDI_b_2"/>
</dbReference>
<dbReference type="InterPro" id="IPR013766">
    <property type="entry name" value="Thioredoxin_domain"/>
</dbReference>
<keyword evidence="1" id="KW-0732">Signal</keyword>
<dbReference type="EMBL" id="CAJOBZ010000003">
    <property type="protein sequence ID" value="CAF4774334.1"/>
    <property type="molecule type" value="Genomic_DNA"/>
</dbReference>
<keyword evidence="4" id="KW-1185">Reference proteome</keyword>
<dbReference type="InterPro" id="IPR045860">
    <property type="entry name" value="Snake_toxin-like_sf"/>
</dbReference>
<dbReference type="PROSITE" id="PS51352">
    <property type="entry name" value="THIOREDOXIN_2"/>
    <property type="match status" value="1"/>
</dbReference>
<feature type="signal peptide" evidence="1">
    <location>
        <begin position="1"/>
        <end position="24"/>
    </location>
</feature>
<reference evidence="3" key="1">
    <citation type="submission" date="2021-02" db="EMBL/GenBank/DDBJ databases">
        <authorList>
            <person name="Steward A R."/>
        </authorList>
    </citation>
    <scope>NUCLEOTIDE SEQUENCE</scope>
</reference>
<dbReference type="Proteomes" id="UP000663880">
    <property type="component" value="Unassembled WGS sequence"/>
</dbReference>
<dbReference type="GO" id="GO:0005793">
    <property type="term" value="C:endoplasmic reticulum-Golgi intermediate compartment"/>
    <property type="evidence" value="ECO:0007669"/>
    <property type="project" value="TreeGrafter"/>
</dbReference>
<dbReference type="InterPro" id="IPR036249">
    <property type="entry name" value="Thioredoxin-like_sf"/>
</dbReference>
<dbReference type="SUPFAM" id="SSF57302">
    <property type="entry name" value="Snake toxin-like"/>
    <property type="match status" value="1"/>
</dbReference>
<feature type="domain" description="Thioredoxin" evidence="2">
    <location>
        <begin position="117"/>
        <end position="244"/>
    </location>
</feature>
<dbReference type="GO" id="GO:0005789">
    <property type="term" value="C:endoplasmic reticulum membrane"/>
    <property type="evidence" value="ECO:0007669"/>
    <property type="project" value="TreeGrafter"/>
</dbReference>
<organism evidence="3 4">
    <name type="scientific">Pieris macdunnoughi</name>
    <dbReference type="NCBI Taxonomy" id="345717"/>
    <lineage>
        <taxon>Eukaryota</taxon>
        <taxon>Metazoa</taxon>
        <taxon>Ecdysozoa</taxon>
        <taxon>Arthropoda</taxon>
        <taxon>Hexapoda</taxon>
        <taxon>Insecta</taxon>
        <taxon>Pterygota</taxon>
        <taxon>Neoptera</taxon>
        <taxon>Endopterygota</taxon>
        <taxon>Lepidoptera</taxon>
        <taxon>Glossata</taxon>
        <taxon>Ditrysia</taxon>
        <taxon>Papilionoidea</taxon>
        <taxon>Pieridae</taxon>
        <taxon>Pierinae</taxon>
        <taxon>Pieris</taxon>
    </lineage>
</organism>
<dbReference type="Pfam" id="PF00085">
    <property type="entry name" value="Thioredoxin"/>
    <property type="match status" value="1"/>
</dbReference>
<evidence type="ECO:0000256" key="1">
    <source>
        <dbReference type="SAM" id="SignalP"/>
    </source>
</evidence>
<dbReference type="PANTHER" id="PTHR46295:SF1">
    <property type="entry name" value="ENDOPLASMIC RETICULUM RESIDENT PROTEIN 44"/>
    <property type="match status" value="1"/>
</dbReference>
<dbReference type="CDD" id="cd03072">
    <property type="entry name" value="PDI_b'_ERp44"/>
    <property type="match status" value="1"/>
</dbReference>
<evidence type="ECO:0000259" key="2">
    <source>
        <dbReference type="PROSITE" id="PS51352"/>
    </source>
</evidence>
<dbReference type="Gene3D" id="3.40.30.10">
    <property type="entry name" value="Glutaredoxin"/>
    <property type="match status" value="3"/>
</dbReference>
<dbReference type="Pfam" id="PF13848">
    <property type="entry name" value="Thioredoxin_6"/>
    <property type="match status" value="1"/>
</dbReference>
<protein>
    <recommendedName>
        <fullName evidence="2">Thioredoxin domain-containing protein</fullName>
    </recommendedName>
</protein>
<sequence length="509" mass="58845">MVNLSSILMLTLIQLYIFVSTVNSLECYVCENQEDNSEKCAKTILTCEYNQDVCLTEIKWGSTPYWSQGAKKQYYVSKRCSNKTECAMTRQRYMPLCTNIWYQDWVCSDCCQGDRCNYYIIICHTFYNPTDSGAVQITQSNLDMVLASNEIVFINFYADWCKFSNMLMPIFDDAADEVSKAGYDPGQVVMGKVDCDKEPSVATRFHITKYPTLKLFRNGLPAKKEYRGQRSVEAFAEFIKKQLTDSVVTFSSLKELHSLAEDKRHIIGYMDRRDQKEYEVLRKVAATLKDECIFHAGFGDASQQMHPPGQPIVVFRTDRKTSADPDETYTGSLLDFDQLHSWVQKKCIPLVREITFENAEELTEEGLPFLILFYHPDHPESIKKYKEVVSMELESEKQNVNFLTADGVKFEHPLHHLGKSVADLPLIAIDSFRHMYLFPDYKEMDKPGRLKEYLKDLYSGKLHREFHYGPESPQVIMVNNEVKVTTPPESTFKKLAPSKNRYTLLRDEL</sequence>
<feature type="chain" id="PRO_5032533116" description="Thioredoxin domain-containing protein" evidence="1">
    <location>
        <begin position="25"/>
        <end position="509"/>
    </location>
</feature>
<dbReference type="OrthoDB" id="294696at2759"/>
<accession>A0A821MT43</accession>
<dbReference type="GO" id="GO:0003756">
    <property type="term" value="F:protein disulfide isomerase activity"/>
    <property type="evidence" value="ECO:0007669"/>
    <property type="project" value="TreeGrafter"/>
</dbReference>
<comment type="caution">
    <text evidence="3">The sequence shown here is derived from an EMBL/GenBank/DDBJ whole genome shotgun (WGS) entry which is preliminary data.</text>
</comment>
<dbReference type="SUPFAM" id="SSF52833">
    <property type="entry name" value="Thioredoxin-like"/>
    <property type="match status" value="3"/>
</dbReference>
<name>A0A821MT43_9NEOP</name>
<dbReference type="GO" id="GO:0006457">
    <property type="term" value="P:protein folding"/>
    <property type="evidence" value="ECO:0007669"/>
    <property type="project" value="TreeGrafter"/>
</dbReference>
<proteinExistence type="predicted"/>
<dbReference type="PANTHER" id="PTHR46295">
    <property type="entry name" value="ENDOPLASMIC RETICULUM RESIDENT PROTEIN 44"/>
    <property type="match status" value="1"/>
</dbReference>